<dbReference type="CDD" id="cd10170">
    <property type="entry name" value="ASKHA_NBD_HSP70"/>
    <property type="match status" value="1"/>
</dbReference>
<evidence type="ECO:0000313" key="1">
    <source>
        <dbReference type="EMBL" id="CAG8597542.1"/>
    </source>
</evidence>
<accession>A0A9N9GB23</accession>
<dbReference type="PANTHER" id="PTHR14187">
    <property type="entry name" value="ALPHA KINASE/ELONGATION FACTOR 2 KINASE"/>
    <property type="match status" value="1"/>
</dbReference>
<evidence type="ECO:0000313" key="2">
    <source>
        <dbReference type="Proteomes" id="UP000789375"/>
    </source>
</evidence>
<dbReference type="InterPro" id="IPR043129">
    <property type="entry name" value="ATPase_NBD"/>
</dbReference>
<comment type="caution">
    <text evidence="1">The sequence shown here is derived from an EMBL/GenBank/DDBJ whole genome shotgun (WGS) entry which is preliminary data.</text>
</comment>
<organism evidence="1 2">
    <name type="scientific">Funneliformis mosseae</name>
    <name type="common">Endomycorrhizal fungus</name>
    <name type="synonym">Glomus mosseae</name>
    <dbReference type="NCBI Taxonomy" id="27381"/>
    <lineage>
        <taxon>Eukaryota</taxon>
        <taxon>Fungi</taxon>
        <taxon>Fungi incertae sedis</taxon>
        <taxon>Mucoromycota</taxon>
        <taxon>Glomeromycotina</taxon>
        <taxon>Glomeromycetes</taxon>
        <taxon>Glomerales</taxon>
        <taxon>Glomeraceae</taxon>
        <taxon>Funneliformis</taxon>
    </lineage>
</organism>
<reference evidence="1" key="1">
    <citation type="submission" date="2021-06" db="EMBL/GenBank/DDBJ databases">
        <authorList>
            <person name="Kallberg Y."/>
            <person name="Tangrot J."/>
            <person name="Rosling A."/>
        </authorList>
    </citation>
    <scope>NUCLEOTIDE SEQUENCE</scope>
    <source>
        <strain evidence="1">87-6 pot B 2015</strain>
    </source>
</reference>
<protein>
    <submittedName>
        <fullName evidence="1">4264_t:CDS:1</fullName>
    </submittedName>
</protein>
<dbReference type="EMBL" id="CAJVPP010002365">
    <property type="protein sequence ID" value="CAG8597542.1"/>
    <property type="molecule type" value="Genomic_DNA"/>
</dbReference>
<gene>
    <name evidence="1" type="ORF">FMOSSE_LOCUS8771</name>
</gene>
<proteinExistence type="predicted"/>
<name>A0A9N9GB23_FUNMO</name>
<dbReference type="SUPFAM" id="SSF53067">
    <property type="entry name" value="Actin-like ATPase domain"/>
    <property type="match status" value="1"/>
</dbReference>
<dbReference type="Proteomes" id="UP000789375">
    <property type="component" value="Unassembled WGS sequence"/>
</dbReference>
<dbReference type="PANTHER" id="PTHR14187:SF5">
    <property type="entry name" value="HEAT SHOCK 70 KDA PROTEIN 12A"/>
    <property type="match status" value="1"/>
</dbReference>
<dbReference type="AlphaFoldDB" id="A0A9N9GB23"/>
<keyword evidence="2" id="KW-1185">Reference proteome</keyword>
<sequence length="1100" mass="127169">MSKKSSITAEITAARLTTERQTVQQLKLNHGLFLDGHGIRPSNEAIFSDDGRLEISLYKGEPIVYTNINDPTSSTNLFTLNNDVRDNISEVSYLQTSDACINFPIAEFVYKGDLLESFSKCKDKNDENLYLSYGHIFARKVMVGGKLFIKNSNLASSKQIDTIQTHLTGIYNFTKYNKENPFSNVDWCHLPRVETSNGQVITSKLILTNWMNNLYQKNMFDIISYIDIIPVFQLNPDIYDFDDFEIQPGVANFGKKLSFKRWAEHANLFLLFQGLTFNKFYKIYEVEFSKKIAFKFIDIPVIKPIKTSYLKFIKPATNLDEFFISNNIASVKDTSSFPFIKKYDKFNNLVNKDHIHLVVKCEQYEIVIDKIYVKHTKKFEESINIALNSNKPYKALQDTFDEFGHIFPQRIVLGRSFHSNLPNISSNSFNNVSLESLNSESLKSYLDHLNVSYLLTHAGEIIDIDNDVELSNLIQDTNCDLEIIEFDKIISTFDIPRANQYNEIAKLLNVQNHPKIIMTGITDLKDLDDNNAEHYKYVKIEPSLKDNDYEVFGSIVIGKKKLEECCISFEMYDLNGFTAIIKTSNLRITECHILWFIIGKPSKLSVFSPRNRSFEVVDLINAQILLKPDKSYYRINIENTTLHENNYFFINSDYSTTNFGPNHIKIAGWESNAIDFKIINSTHDESNKLNLNVCILRSSLLKIDNEGEEYSLDTIGHTMTFKNRNLDIKELKMIPFINEDLKCSLAERIPKKSSDFSNIILSVPSKFTYRKFFKIQKLLGDSYTIRLISASEATAIHCINTIKVKPLSQFLVVNCGGAMVEEFLEYITKKVGPDALKELKKNHDGQLKFLVQQYQEIKHSFTGNKDYYNICEMNLEEICPDIKRYVAGIYKDELERNKWIVKLFYDDVKQMFDPIIVQIIKLIHEQLNFSESCFTIFLVGGFSESKYLQKCIEQEFQHLVQNIFIPEKPIDAVLRGSFQYTLYPNLISTRVINMTYGIKQDGLFKRIVEIGTEVNEKQEFELALNPENYIEMYETTVKDPKFCDELGVNLFGTIKLGGPKVWYNQLGQSKLVFLFGQSEIRVYIKDQYGMYIKPDFEILD</sequence>